<dbReference type="InterPro" id="IPR007263">
    <property type="entry name" value="DCC1-like"/>
</dbReference>
<evidence type="ECO:0000313" key="2">
    <source>
        <dbReference type="EMBL" id="MBP1968299.1"/>
    </source>
</evidence>
<accession>A0ABS4IBJ5</accession>
<keyword evidence="1" id="KW-1133">Transmembrane helix</keyword>
<keyword evidence="1" id="KW-0472">Membrane</keyword>
<dbReference type="Proteomes" id="UP001519345">
    <property type="component" value="Unassembled WGS sequence"/>
</dbReference>
<protein>
    <submittedName>
        <fullName evidence="2">DCC family thiol-disulfide oxidoreductase YuxK</fullName>
    </submittedName>
</protein>
<evidence type="ECO:0000256" key="1">
    <source>
        <dbReference type="SAM" id="Phobius"/>
    </source>
</evidence>
<proteinExistence type="predicted"/>
<keyword evidence="1" id="KW-0812">Transmembrane</keyword>
<evidence type="ECO:0000313" key="3">
    <source>
        <dbReference type="Proteomes" id="UP001519345"/>
    </source>
</evidence>
<reference evidence="2 3" key="1">
    <citation type="submission" date="2021-03" db="EMBL/GenBank/DDBJ databases">
        <title>Genomic Encyclopedia of Type Strains, Phase IV (KMG-IV): sequencing the most valuable type-strain genomes for metagenomic binning, comparative biology and taxonomic classification.</title>
        <authorList>
            <person name="Goeker M."/>
        </authorList>
    </citation>
    <scope>NUCLEOTIDE SEQUENCE [LARGE SCALE GENOMIC DNA]</scope>
    <source>
        <strain evidence="2 3">DSM 25609</strain>
    </source>
</reference>
<keyword evidence="3" id="KW-1185">Reference proteome</keyword>
<sequence>MIVYYDSFCKICTSSSTIWKKLDWRNKLSFHSFRKLHHYPKDMEKQLYVQQADHWYKGYNALIEIAKLLPLIWVFLPFIYLFKWVGLGDFIYRKIANNRKLVPVNQCKNGDTCMISTKQK</sequence>
<comment type="caution">
    <text evidence="2">The sequence shown here is derived from an EMBL/GenBank/DDBJ whole genome shotgun (WGS) entry which is preliminary data.</text>
</comment>
<gene>
    <name evidence="2" type="ORF">J2Z83_000391</name>
</gene>
<dbReference type="Pfam" id="PF04134">
    <property type="entry name" value="DCC1-like"/>
    <property type="match status" value="1"/>
</dbReference>
<dbReference type="RefSeq" id="WP_209461520.1">
    <property type="nucleotide sequence ID" value="NZ_CP110224.1"/>
</dbReference>
<feature type="transmembrane region" description="Helical" evidence="1">
    <location>
        <begin position="71"/>
        <end position="92"/>
    </location>
</feature>
<dbReference type="EMBL" id="JAGGKX010000001">
    <property type="protein sequence ID" value="MBP1968299.1"/>
    <property type="molecule type" value="Genomic_DNA"/>
</dbReference>
<organism evidence="2 3">
    <name type="scientific">Virgibacillus natechei</name>
    <dbReference type="NCBI Taxonomy" id="1216297"/>
    <lineage>
        <taxon>Bacteria</taxon>
        <taxon>Bacillati</taxon>
        <taxon>Bacillota</taxon>
        <taxon>Bacilli</taxon>
        <taxon>Bacillales</taxon>
        <taxon>Bacillaceae</taxon>
        <taxon>Virgibacillus</taxon>
    </lineage>
</organism>
<name>A0ABS4IBJ5_9BACI</name>